<dbReference type="GO" id="GO:0016020">
    <property type="term" value="C:membrane"/>
    <property type="evidence" value="ECO:0007669"/>
    <property type="project" value="UniProtKB-SubCell"/>
</dbReference>
<protein>
    <recommendedName>
        <fullName evidence="6">Copper transport protein</fullName>
    </recommendedName>
</protein>
<keyword evidence="6" id="KW-0186">Copper</keyword>
<dbReference type="AlphaFoldDB" id="A0AAD7BH72"/>
<keyword evidence="5 6" id="KW-0472">Membrane</keyword>
<evidence type="ECO:0000256" key="2">
    <source>
        <dbReference type="ARBA" id="ARBA00006921"/>
    </source>
</evidence>
<keyword evidence="8" id="KW-1185">Reference proteome</keyword>
<keyword evidence="3 6" id="KW-0812">Transmembrane</keyword>
<feature type="transmembrane region" description="Helical" evidence="6">
    <location>
        <begin position="113"/>
        <end position="130"/>
    </location>
</feature>
<comment type="subcellular location">
    <subcellularLocation>
        <location evidence="1 6">Membrane</location>
        <topology evidence="1 6">Multi-pass membrane protein</topology>
    </subcellularLocation>
</comment>
<dbReference type="Pfam" id="PF04145">
    <property type="entry name" value="Ctr"/>
    <property type="match status" value="2"/>
</dbReference>
<keyword evidence="4 6" id="KW-1133">Transmembrane helix</keyword>
<dbReference type="PANTHER" id="PTHR12483:SF73">
    <property type="entry name" value="COPPER TRANSPORT PROTEIN CTR3"/>
    <property type="match status" value="1"/>
</dbReference>
<comment type="similarity">
    <text evidence="2 6">Belongs to the copper transporter (Ctr) (TC 1.A.56) family. SLC31A subfamily.</text>
</comment>
<dbReference type="EMBL" id="JARKIF010000016">
    <property type="protein sequence ID" value="KAJ7621098.1"/>
    <property type="molecule type" value="Genomic_DNA"/>
</dbReference>
<reference evidence="7" key="1">
    <citation type="submission" date="2023-03" db="EMBL/GenBank/DDBJ databases">
        <title>Massive genome expansion in bonnet fungi (Mycena s.s.) driven by repeated elements and novel gene families across ecological guilds.</title>
        <authorList>
            <consortium name="Lawrence Berkeley National Laboratory"/>
            <person name="Harder C.B."/>
            <person name="Miyauchi S."/>
            <person name="Viragh M."/>
            <person name="Kuo A."/>
            <person name="Thoen E."/>
            <person name="Andreopoulos B."/>
            <person name="Lu D."/>
            <person name="Skrede I."/>
            <person name="Drula E."/>
            <person name="Henrissat B."/>
            <person name="Morin E."/>
            <person name="Kohler A."/>
            <person name="Barry K."/>
            <person name="LaButti K."/>
            <person name="Morin E."/>
            <person name="Salamov A."/>
            <person name="Lipzen A."/>
            <person name="Mereny Z."/>
            <person name="Hegedus B."/>
            <person name="Baldrian P."/>
            <person name="Stursova M."/>
            <person name="Weitz H."/>
            <person name="Taylor A."/>
            <person name="Grigoriev I.V."/>
            <person name="Nagy L.G."/>
            <person name="Martin F."/>
            <person name="Kauserud H."/>
        </authorList>
    </citation>
    <scope>NUCLEOTIDE SEQUENCE</scope>
    <source>
        <strain evidence="7">9284</strain>
    </source>
</reference>
<dbReference type="InterPro" id="IPR007274">
    <property type="entry name" value="Cop_transporter"/>
</dbReference>
<sequence>MNATETPCKMSMFWNWDTVDSCFITEQWHVQTTRQYAGTLIGVFLLVVVLEAFRRMSRAYDGFILRRYKDRVGQSNKEFRPSLFQHLLRSLFYLVQFSAAYLLMLAAMTHNGGLILAIFSGAFAGFLFFGRDTVPGSTALSVESSEYPIQLEQLGAKKGGARV</sequence>
<gene>
    <name evidence="7" type="ORF">FB45DRAFT_928331</name>
</gene>
<dbReference type="Proteomes" id="UP001221142">
    <property type="component" value="Unassembled WGS sequence"/>
</dbReference>
<evidence type="ECO:0000256" key="1">
    <source>
        <dbReference type="ARBA" id="ARBA00004141"/>
    </source>
</evidence>
<keyword evidence="6" id="KW-0187">Copper transport</keyword>
<evidence type="ECO:0000313" key="8">
    <source>
        <dbReference type="Proteomes" id="UP001221142"/>
    </source>
</evidence>
<evidence type="ECO:0000313" key="7">
    <source>
        <dbReference type="EMBL" id="KAJ7621098.1"/>
    </source>
</evidence>
<feature type="transmembrane region" description="Helical" evidence="6">
    <location>
        <begin position="36"/>
        <end position="53"/>
    </location>
</feature>
<accession>A0AAD7BH72</accession>
<keyword evidence="6" id="KW-0813">Transport</keyword>
<evidence type="ECO:0000256" key="4">
    <source>
        <dbReference type="ARBA" id="ARBA00022989"/>
    </source>
</evidence>
<evidence type="ECO:0000256" key="6">
    <source>
        <dbReference type="RuleBase" id="RU367022"/>
    </source>
</evidence>
<feature type="transmembrane region" description="Helical" evidence="6">
    <location>
        <begin position="87"/>
        <end position="107"/>
    </location>
</feature>
<proteinExistence type="inferred from homology"/>
<dbReference type="PANTHER" id="PTHR12483">
    <property type="entry name" value="SOLUTE CARRIER FAMILY 31 COPPER TRANSPORTERS"/>
    <property type="match status" value="1"/>
</dbReference>
<organism evidence="7 8">
    <name type="scientific">Roridomyces roridus</name>
    <dbReference type="NCBI Taxonomy" id="1738132"/>
    <lineage>
        <taxon>Eukaryota</taxon>
        <taxon>Fungi</taxon>
        <taxon>Dikarya</taxon>
        <taxon>Basidiomycota</taxon>
        <taxon>Agaricomycotina</taxon>
        <taxon>Agaricomycetes</taxon>
        <taxon>Agaricomycetidae</taxon>
        <taxon>Agaricales</taxon>
        <taxon>Marasmiineae</taxon>
        <taxon>Mycenaceae</taxon>
        <taxon>Roridomyces</taxon>
    </lineage>
</organism>
<keyword evidence="6" id="KW-0406">Ion transport</keyword>
<evidence type="ECO:0000256" key="5">
    <source>
        <dbReference type="ARBA" id="ARBA00023136"/>
    </source>
</evidence>
<dbReference type="GO" id="GO:0005375">
    <property type="term" value="F:copper ion transmembrane transporter activity"/>
    <property type="evidence" value="ECO:0007669"/>
    <property type="project" value="UniProtKB-UniRule"/>
</dbReference>
<evidence type="ECO:0000256" key="3">
    <source>
        <dbReference type="ARBA" id="ARBA00022692"/>
    </source>
</evidence>
<name>A0AAD7BH72_9AGAR</name>
<comment type="caution">
    <text evidence="7">The sequence shown here is derived from an EMBL/GenBank/DDBJ whole genome shotgun (WGS) entry which is preliminary data.</text>
</comment>